<reference evidence="2" key="1">
    <citation type="journal article" date="2018" name="Nat. Plants">
        <title>Whole-genome landscape of Medicago truncatula symbiotic genes.</title>
        <authorList>
            <person name="Pecrix Y."/>
            <person name="Staton S.E."/>
            <person name="Sallet E."/>
            <person name="Lelandais-Briere C."/>
            <person name="Moreau S."/>
            <person name="Carrere S."/>
            <person name="Blein T."/>
            <person name="Jardinaud M.F."/>
            <person name="Latrasse D."/>
            <person name="Zouine M."/>
            <person name="Zahm M."/>
            <person name="Kreplak J."/>
            <person name="Mayjonade B."/>
            <person name="Satge C."/>
            <person name="Perez M."/>
            <person name="Cauet S."/>
            <person name="Marande W."/>
            <person name="Chantry-Darmon C."/>
            <person name="Lopez-Roques C."/>
            <person name="Bouchez O."/>
            <person name="Berard A."/>
            <person name="Debelle F."/>
            <person name="Munos S."/>
            <person name="Bendahmane A."/>
            <person name="Berges H."/>
            <person name="Niebel A."/>
            <person name="Buitink J."/>
            <person name="Frugier F."/>
            <person name="Benhamed M."/>
            <person name="Crespi M."/>
            <person name="Gouzy J."/>
            <person name="Gamas P."/>
        </authorList>
    </citation>
    <scope>NUCLEOTIDE SEQUENCE [LARGE SCALE GENOMIC DNA]</scope>
    <source>
        <strain evidence="2">cv. Jemalong A17</strain>
    </source>
</reference>
<comment type="caution">
    <text evidence="1">The sequence shown here is derived from an EMBL/GenBank/DDBJ whole genome shotgun (WGS) entry which is preliminary data.</text>
</comment>
<dbReference type="Gramene" id="rna20887">
    <property type="protein sequence ID" value="RHN58931.1"/>
    <property type="gene ID" value="gene20887"/>
</dbReference>
<dbReference type="EMBL" id="PSQE01000004">
    <property type="protein sequence ID" value="RHN58931.1"/>
    <property type="molecule type" value="Genomic_DNA"/>
</dbReference>
<dbReference type="Proteomes" id="UP000265566">
    <property type="component" value="Chromosome 4"/>
</dbReference>
<protein>
    <submittedName>
        <fullName evidence="1">Uncharacterized protein</fullName>
    </submittedName>
</protein>
<gene>
    <name evidence="1" type="ORF">MtrunA17_Chr4g0007691</name>
</gene>
<organism evidence="1 2">
    <name type="scientific">Medicago truncatula</name>
    <name type="common">Barrel medic</name>
    <name type="synonym">Medicago tribuloides</name>
    <dbReference type="NCBI Taxonomy" id="3880"/>
    <lineage>
        <taxon>Eukaryota</taxon>
        <taxon>Viridiplantae</taxon>
        <taxon>Streptophyta</taxon>
        <taxon>Embryophyta</taxon>
        <taxon>Tracheophyta</taxon>
        <taxon>Spermatophyta</taxon>
        <taxon>Magnoliopsida</taxon>
        <taxon>eudicotyledons</taxon>
        <taxon>Gunneridae</taxon>
        <taxon>Pentapetalae</taxon>
        <taxon>rosids</taxon>
        <taxon>fabids</taxon>
        <taxon>Fabales</taxon>
        <taxon>Fabaceae</taxon>
        <taxon>Papilionoideae</taxon>
        <taxon>50 kb inversion clade</taxon>
        <taxon>NPAAA clade</taxon>
        <taxon>Hologalegina</taxon>
        <taxon>IRL clade</taxon>
        <taxon>Trifolieae</taxon>
        <taxon>Medicago</taxon>
    </lineage>
</organism>
<evidence type="ECO:0000313" key="1">
    <source>
        <dbReference type="EMBL" id="RHN58931.1"/>
    </source>
</evidence>
<evidence type="ECO:0000313" key="2">
    <source>
        <dbReference type="Proteomes" id="UP000265566"/>
    </source>
</evidence>
<accession>A0A396I271</accession>
<sequence length="43" mass="5104">MSLHLKFTEFVSDIICEEVEVGVKQIDAFGYSEIPIFDWFCWM</sequence>
<dbReference type="AlphaFoldDB" id="A0A396I271"/>
<name>A0A396I271_MEDTR</name>
<proteinExistence type="predicted"/>